<gene>
    <name evidence="7" type="primary">AIFM2_1</name>
    <name evidence="7" type="ORF">BG015_007260</name>
</gene>
<dbReference type="PROSITE" id="PS51257">
    <property type="entry name" value="PROKAR_LIPOPROTEIN"/>
    <property type="match status" value="1"/>
</dbReference>
<evidence type="ECO:0000259" key="6">
    <source>
        <dbReference type="Pfam" id="PF07992"/>
    </source>
</evidence>
<evidence type="ECO:0000256" key="3">
    <source>
        <dbReference type="ARBA" id="ARBA00022827"/>
    </source>
</evidence>
<dbReference type="PANTHER" id="PTHR43735">
    <property type="entry name" value="APOPTOSIS-INDUCING FACTOR 1"/>
    <property type="match status" value="1"/>
</dbReference>
<feature type="compositionally biased region" description="Polar residues" evidence="5">
    <location>
        <begin position="375"/>
        <end position="394"/>
    </location>
</feature>
<sequence>MADSSPKKHIVVVGGSYGGVACVNKLLHYLSKDTNVEITLIEKCDARYHCVASYRALVQKDFAKNLWIPYSNLFPKGSPHRIYRGLVKDIYNDHVLATPIHDGAESSTSSSEPQRINFDYLVIATGSMIPSPAKWKVNSSKEGLRKLDETREDIVQSERIVIIGGGACGVELSGEIKYAFPDKSVTLIHEMPHLVDYPRFPESFKEEARRYLTNQGVEVILNERADIEGLSRENSVQKAERAIKLQKSDRVIHSDLQFFSIGIKVDTGFISTLEPPPDKVTPDKKSETTSFDPQTLLDAKSHVIKVRSTLQLDHDAFPNIFAIGDVSNADPVPTCMAAVAAGETAARNIVKLIRKDEKVAAGHQHHHPHLHQHQSSEAMTGAGNNSDDETNGYNCHSWNKLENYRPTQTMMVLAMNPSGGVSHLPVLGTWFGNIAARVAKSSDFFSARFWREMNMPRP</sequence>
<dbReference type="GO" id="GO:0050660">
    <property type="term" value="F:flavin adenine dinucleotide binding"/>
    <property type="evidence" value="ECO:0007669"/>
    <property type="project" value="TreeGrafter"/>
</dbReference>
<dbReference type="GO" id="GO:0004174">
    <property type="term" value="F:electron-transferring-flavoprotein dehydrogenase activity"/>
    <property type="evidence" value="ECO:0007669"/>
    <property type="project" value="TreeGrafter"/>
</dbReference>
<name>A0A9P5RZE8_9FUNG</name>
<dbReference type="SUPFAM" id="SSF51905">
    <property type="entry name" value="FAD/NAD(P)-binding domain"/>
    <property type="match status" value="1"/>
</dbReference>
<dbReference type="AlphaFoldDB" id="A0A9P5RZE8"/>
<proteinExistence type="inferred from homology"/>
<feature type="domain" description="FAD/NAD(P)-binding" evidence="6">
    <location>
        <begin position="9"/>
        <end position="332"/>
    </location>
</feature>
<accession>A0A9P5RZE8</accession>
<dbReference type="Gene3D" id="3.50.50.60">
    <property type="entry name" value="FAD/NAD(P)-binding domain"/>
    <property type="match status" value="1"/>
</dbReference>
<organism evidence="7 8">
    <name type="scientific">Linnemannia schmuckeri</name>
    <dbReference type="NCBI Taxonomy" id="64567"/>
    <lineage>
        <taxon>Eukaryota</taxon>
        <taxon>Fungi</taxon>
        <taxon>Fungi incertae sedis</taxon>
        <taxon>Mucoromycota</taxon>
        <taxon>Mortierellomycotina</taxon>
        <taxon>Mortierellomycetes</taxon>
        <taxon>Mortierellales</taxon>
        <taxon>Mortierellaceae</taxon>
        <taxon>Linnemannia</taxon>
    </lineage>
</organism>
<evidence type="ECO:0000256" key="2">
    <source>
        <dbReference type="ARBA" id="ARBA00022630"/>
    </source>
</evidence>
<evidence type="ECO:0000313" key="7">
    <source>
        <dbReference type="EMBL" id="KAF9150909.1"/>
    </source>
</evidence>
<protein>
    <submittedName>
        <fullName evidence="7">Apoptosis-inducing factor 2</fullName>
    </submittedName>
</protein>
<evidence type="ECO:0000256" key="5">
    <source>
        <dbReference type="SAM" id="MobiDB-lite"/>
    </source>
</evidence>
<dbReference type="Gene3D" id="3.50.50.100">
    <property type="match status" value="2"/>
</dbReference>
<keyword evidence="8" id="KW-1185">Reference proteome</keyword>
<evidence type="ECO:0000256" key="4">
    <source>
        <dbReference type="ARBA" id="ARBA00023002"/>
    </source>
</evidence>
<dbReference type="OrthoDB" id="202203at2759"/>
<evidence type="ECO:0000313" key="8">
    <source>
        <dbReference type="Proteomes" id="UP000748756"/>
    </source>
</evidence>
<dbReference type="GO" id="GO:0005737">
    <property type="term" value="C:cytoplasm"/>
    <property type="evidence" value="ECO:0007669"/>
    <property type="project" value="TreeGrafter"/>
</dbReference>
<dbReference type="PRINTS" id="PR00411">
    <property type="entry name" value="PNDRDTASEI"/>
</dbReference>
<comment type="similarity">
    <text evidence="1">Belongs to the FAD-dependent oxidoreductase family.</text>
</comment>
<dbReference type="PRINTS" id="PR00368">
    <property type="entry name" value="FADPNR"/>
</dbReference>
<dbReference type="Pfam" id="PF07992">
    <property type="entry name" value="Pyr_redox_2"/>
    <property type="match status" value="1"/>
</dbReference>
<dbReference type="PANTHER" id="PTHR43735:SF3">
    <property type="entry name" value="FERROPTOSIS SUPPRESSOR PROTEIN 1"/>
    <property type="match status" value="1"/>
</dbReference>
<dbReference type="InterPro" id="IPR023753">
    <property type="entry name" value="FAD/NAD-binding_dom"/>
</dbReference>
<evidence type="ECO:0000256" key="1">
    <source>
        <dbReference type="ARBA" id="ARBA00006442"/>
    </source>
</evidence>
<keyword evidence="3" id="KW-0274">FAD</keyword>
<dbReference type="InterPro" id="IPR036188">
    <property type="entry name" value="FAD/NAD-bd_sf"/>
</dbReference>
<dbReference type="Proteomes" id="UP000748756">
    <property type="component" value="Unassembled WGS sequence"/>
</dbReference>
<keyword evidence="2" id="KW-0285">Flavoprotein</keyword>
<feature type="compositionally biased region" description="Basic residues" evidence="5">
    <location>
        <begin position="363"/>
        <end position="372"/>
    </location>
</feature>
<reference evidence="7" key="1">
    <citation type="journal article" date="2020" name="Fungal Divers.">
        <title>Resolving the Mortierellaceae phylogeny through synthesis of multi-gene phylogenetics and phylogenomics.</title>
        <authorList>
            <person name="Vandepol N."/>
            <person name="Liber J."/>
            <person name="Desiro A."/>
            <person name="Na H."/>
            <person name="Kennedy M."/>
            <person name="Barry K."/>
            <person name="Grigoriev I.V."/>
            <person name="Miller A.N."/>
            <person name="O'Donnell K."/>
            <person name="Stajich J.E."/>
            <person name="Bonito G."/>
        </authorList>
    </citation>
    <scope>NUCLEOTIDE SEQUENCE</scope>
    <source>
        <strain evidence="7">NRRL 6426</strain>
    </source>
</reference>
<comment type="caution">
    <text evidence="7">The sequence shown here is derived from an EMBL/GenBank/DDBJ whole genome shotgun (WGS) entry which is preliminary data.</text>
</comment>
<keyword evidence="4" id="KW-0560">Oxidoreductase</keyword>
<dbReference type="EMBL" id="JAAAUQ010000369">
    <property type="protein sequence ID" value="KAF9150909.1"/>
    <property type="molecule type" value="Genomic_DNA"/>
</dbReference>
<feature type="region of interest" description="Disordered" evidence="5">
    <location>
        <begin position="360"/>
        <end position="394"/>
    </location>
</feature>